<keyword evidence="14" id="KW-0539">Nucleus</keyword>
<evidence type="ECO:0000313" key="25">
    <source>
        <dbReference type="Proteomes" id="UP000001307"/>
    </source>
</evidence>
<evidence type="ECO:0000256" key="15">
    <source>
        <dbReference type="ARBA" id="ARBA00023306"/>
    </source>
</evidence>
<dbReference type="PIRSF" id="PIRSF037993">
    <property type="entry name" value="STPK_Pim-1"/>
    <property type="match status" value="1"/>
</dbReference>
<evidence type="ECO:0000256" key="2">
    <source>
        <dbReference type="ARBA" id="ARBA00004123"/>
    </source>
</evidence>
<evidence type="ECO:0000256" key="21">
    <source>
        <dbReference type="PIRSR" id="PIRSR037993-2"/>
    </source>
</evidence>
<keyword evidence="5" id="KW-0723">Serine/threonine-protein kinase</keyword>
<dbReference type="SUPFAM" id="SSF56112">
    <property type="entry name" value="Protein kinase-like (PK-like)"/>
    <property type="match status" value="1"/>
</dbReference>
<keyword evidence="7" id="KW-0808">Transferase</keyword>
<evidence type="ECO:0000256" key="3">
    <source>
        <dbReference type="ARBA" id="ARBA00005505"/>
    </source>
</evidence>
<keyword evidence="8" id="KW-0053">Apoptosis</keyword>
<comment type="similarity">
    <text evidence="3">Belongs to the protein kinase superfamily. CAMK Ser/Thr protein kinase family. PIM subfamily.</text>
</comment>
<dbReference type="InterPro" id="IPR008271">
    <property type="entry name" value="Ser/Thr_kinase_AS"/>
</dbReference>
<feature type="region of interest" description="Disordered" evidence="22">
    <location>
        <begin position="1"/>
        <end position="24"/>
    </location>
</feature>
<dbReference type="EC" id="2.7.11.1" evidence="4"/>
<comment type="subunit">
    <text evidence="17">Interacts with RP9. Interacts with HSP90AA1, this interaction stabilizes PIM1 protein levels. Interacts (ubiquitinated form) with HSP70 and promotes its proteasomal degradation.</text>
</comment>
<dbReference type="PROSITE" id="PS50011">
    <property type="entry name" value="PROTEIN_KINASE_DOM"/>
    <property type="match status" value="1"/>
</dbReference>
<dbReference type="GO" id="GO:0005524">
    <property type="term" value="F:ATP binding"/>
    <property type="evidence" value="ECO:0007669"/>
    <property type="project" value="UniProtKB-KW"/>
</dbReference>
<keyword evidence="25" id="KW-1185">Reference proteome</keyword>
<dbReference type="OrthoDB" id="193931at2759"/>
<evidence type="ECO:0000259" key="23">
    <source>
        <dbReference type="PROSITE" id="PS50011"/>
    </source>
</evidence>
<evidence type="ECO:0000256" key="5">
    <source>
        <dbReference type="ARBA" id="ARBA00022527"/>
    </source>
</evidence>
<keyword evidence="11 21" id="KW-0067">ATP-binding</keyword>
<dbReference type="AlphaFoldDB" id="E4XDB9"/>
<name>E4XDB9_OIKDI</name>
<evidence type="ECO:0000313" key="24">
    <source>
        <dbReference type="EMBL" id="CBY24154.1"/>
    </source>
</evidence>
<evidence type="ECO:0000256" key="16">
    <source>
        <dbReference type="ARBA" id="ARBA00040653"/>
    </source>
</evidence>
<evidence type="ECO:0000256" key="17">
    <source>
        <dbReference type="ARBA" id="ARBA00047040"/>
    </source>
</evidence>
<evidence type="ECO:0000256" key="1">
    <source>
        <dbReference type="ARBA" id="ARBA00001946"/>
    </source>
</evidence>
<dbReference type="GO" id="GO:0005634">
    <property type="term" value="C:nucleus"/>
    <property type="evidence" value="ECO:0007669"/>
    <property type="project" value="UniProtKB-SubCell"/>
</dbReference>
<keyword evidence="12" id="KW-0460">Magnesium</keyword>
<gene>
    <name evidence="24" type="ORF">GSOID_T00008159001</name>
</gene>
<keyword evidence="6" id="KW-0597">Phosphoprotein</keyword>
<evidence type="ECO:0000256" key="14">
    <source>
        <dbReference type="ARBA" id="ARBA00023242"/>
    </source>
</evidence>
<comment type="cofactor">
    <cofactor evidence="1">
        <name>Mg(2+)</name>
        <dbReference type="ChEBI" id="CHEBI:18420"/>
    </cofactor>
</comment>
<reference evidence="24" key="1">
    <citation type="journal article" date="2010" name="Science">
        <title>Plasticity of animal genome architecture unmasked by rapid evolution of a pelagic tunicate.</title>
        <authorList>
            <person name="Denoeud F."/>
            <person name="Henriet S."/>
            <person name="Mungpakdee S."/>
            <person name="Aury J.M."/>
            <person name="Da Silva C."/>
            <person name="Brinkmann H."/>
            <person name="Mikhaleva J."/>
            <person name="Olsen L.C."/>
            <person name="Jubin C."/>
            <person name="Canestro C."/>
            <person name="Bouquet J.M."/>
            <person name="Danks G."/>
            <person name="Poulain J."/>
            <person name="Campsteijn C."/>
            <person name="Adamski M."/>
            <person name="Cross I."/>
            <person name="Yadetie F."/>
            <person name="Muffato M."/>
            <person name="Louis A."/>
            <person name="Butcher S."/>
            <person name="Tsagkogeorga G."/>
            <person name="Konrad A."/>
            <person name="Singh S."/>
            <person name="Jensen M.F."/>
            <person name="Cong E.H."/>
            <person name="Eikeseth-Otteraa H."/>
            <person name="Noel B."/>
            <person name="Anthouard V."/>
            <person name="Porcel B.M."/>
            <person name="Kachouri-Lafond R."/>
            <person name="Nishino A."/>
            <person name="Ugolini M."/>
            <person name="Chourrout P."/>
            <person name="Nishida H."/>
            <person name="Aasland R."/>
            <person name="Huzurbazar S."/>
            <person name="Westhof E."/>
            <person name="Delsuc F."/>
            <person name="Lehrach H."/>
            <person name="Reinhardt R."/>
            <person name="Weissenbach J."/>
            <person name="Roy S.W."/>
            <person name="Artiguenave F."/>
            <person name="Postlethwait J.H."/>
            <person name="Manak J.R."/>
            <person name="Thompson E.M."/>
            <person name="Jaillon O."/>
            <person name="Du Pasquier L."/>
            <person name="Boudinot P."/>
            <person name="Liberles D.A."/>
            <person name="Volff J.N."/>
            <person name="Philippe H."/>
            <person name="Lenhard B."/>
            <person name="Roest Crollius H."/>
            <person name="Wincker P."/>
            <person name="Chourrout D."/>
        </authorList>
    </citation>
    <scope>NUCLEOTIDE SEQUENCE [LARGE SCALE GENOMIC DNA]</scope>
</reference>
<feature type="domain" description="Protein kinase" evidence="23">
    <location>
        <begin position="43"/>
        <end position="296"/>
    </location>
</feature>
<dbReference type="InterPro" id="IPR017348">
    <property type="entry name" value="PIM1/2/3"/>
</dbReference>
<evidence type="ECO:0000256" key="20">
    <source>
        <dbReference type="PIRSR" id="PIRSR037993-1"/>
    </source>
</evidence>
<comment type="catalytic activity">
    <reaction evidence="18">
        <text>L-threonyl-[protein] + ATP = O-phospho-L-threonyl-[protein] + ADP + H(+)</text>
        <dbReference type="Rhea" id="RHEA:46608"/>
        <dbReference type="Rhea" id="RHEA-COMP:11060"/>
        <dbReference type="Rhea" id="RHEA-COMP:11605"/>
        <dbReference type="ChEBI" id="CHEBI:15378"/>
        <dbReference type="ChEBI" id="CHEBI:30013"/>
        <dbReference type="ChEBI" id="CHEBI:30616"/>
        <dbReference type="ChEBI" id="CHEBI:61977"/>
        <dbReference type="ChEBI" id="CHEBI:456216"/>
        <dbReference type="EC" id="2.7.11.1"/>
    </reaction>
</comment>
<evidence type="ECO:0000256" key="6">
    <source>
        <dbReference type="ARBA" id="ARBA00022553"/>
    </source>
</evidence>
<feature type="binding site" evidence="21">
    <location>
        <position position="72"/>
    </location>
    <ligand>
        <name>ATP</name>
        <dbReference type="ChEBI" id="CHEBI:30616"/>
    </ligand>
</feature>
<evidence type="ECO:0000256" key="7">
    <source>
        <dbReference type="ARBA" id="ARBA00022679"/>
    </source>
</evidence>
<dbReference type="PROSITE" id="PS00108">
    <property type="entry name" value="PROTEIN_KINASE_ST"/>
    <property type="match status" value="1"/>
</dbReference>
<dbReference type="PANTHER" id="PTHR22984">
    <property type="entry name" value="SERINE/THREONINE-PROTEIN KINASE PIM"/>
    <property type="match status" value="1"/>
</dbReference>
<dbReference type="EMBL" id="FN653038">
    <property type="protein sequence ID" value="CBY24154.1"/>
    <property type="molecule type" value="Genomic_DNA"/>
</dbReference>
<proteinExistence type="inferred from homology"/>
<evidence type="ECO:0000256" key="19">
    <source>
        <dbReference type="ARBA" id="ARBA00048679"/>
    </source>
</evidence>
<dbReference type="SMART" id="SM00220">
    <property type="entry name" value="S_TKc"/>
    <property type="match status" value="1"/>
</dbReference>
<dbReference type="Gene3D" id="1.10.510.10">
    <property type="entry name" value="Transferase(Phosphotransferase) domain 1"/>
    <property type="match status" value="1"/>
</dbReference>
<dbReference type="PANTHER" id="PTHR22984:SF29">
    <property type="entry name" value="SERINE_THREONINE-PROTEIN KINASE PIM-1"/>
    <property type="match status" value="1"/>
</dbReference>
<dbReference type="Gene3D" id="3.30.200.20">
    <property type="entry name" value="Phosphorylase Kinase, domain 1"/>
    <property type="match status" value="1"/>
</dbReference>
<keyword evidence="9" id="KW-0547">Nucleotide-binding</keyword>
<protein>
    <recommendedName>
        <fullName evidence="16">Serine/threonine-protein kinase pim-1</fullName>
        <ecNumber evidence="4">2.7.11.1</ecNumber>
    </recommendedName>
</protein>
<comment type="catalytic activity">
    <reaction evidence="19">
        <text>L-seryl-[protein] + ATP = O-phospho-L-seryl-[protein] + ADP + H(+)</text>
        <dbReference type="Rhea" id="RHEA:17989"/>
        <dbReference type="Rhea" id="RHEA-COMP:9863"/>
        <dbReference type="Rhea" id="RHEA-COMP:11604"/>
        <dbReference type="ChEBI" id="CHEBI:15378"/>
        <dbReference type="ChEBI" id="CHEBI:29999"/>
        <dbReference type="ChEBI" id="CHEBI:30616"/>
        <dbReference type="ChEBI" id="CHEBI:83421"/>
        <dbReference type="ChEBI" id="CHEBI:456216"/>
        <dbReference type="EC" id="2.7.11.1"/>
    </reaction>
</comment>
<dbReference type="GO" id="GO:0004674">
    <property type="term" value="F:protein serine/threonine kinase activity"/>
    <property type="evidence" value="ECO:0007669"/>
    <property type="project" value="UniProtKB-KW"/>
</dbReference>
<keyword evidence="13" id="KW-0832">Ubl conjugation</keyword>
<evidence type="ECO:0000256" key="18">
    <source>
        <dbReference type="ARBA" id="ARBA00047899"/>
    </source>
</evidence>
<keyword evidence="15" id="KW-0131">Cell cycle</keyword>
<comment type="subcellular location">
    <subcellularLocation>
        <location evidence="2">Nucleus</location>
    </subcellularLocation>
</comment>
<keyword evidence="10" id="KW-0418">Kinase</keyword>
<evidence type="ECO:0000256" key="11">
    <source>
        <dbReference type="ARBA" id="ARBA00022840"/>
    </source>
</evidence>
<dbReference type="InterPro" id="IPR051138">
    <property type="entry name" value="PIM_Ser/Thr_kinase"/>
</dbReference>
<feature type="binding site" evidence="21">
    <location>
        <position position="131"/>
    </location>
    <ligand>
        <name>ATP</name>
        <dbReference type="ChEBI" id="CHEBI:30616"/>
    </ligand>
</feature>
<dbReference type="InParanoid" id="E4XDB9"/>
<evidence type="ECO:0000256" key="22">
    <source>
        <dbReference type="SAM" id="MobiDB-lite"/>
    </source>
</evidence>
<dbReference type="GO" id="GO:0006915">
    <property type="term" value="P:apoptotic process"/>
    <property type="evidence" value="ECO:0007669"/>
    <property type="project" value="UniProtKB-KW"/>
</dbReference>
<sequence>MNNRNTPSDEGYQSDPGRPKTRDFNTEELKLFARENKAFREKYFIEEVLTNSANGVIYKGYRASDHYEVVAKQIPKSKVFEWGAIGGRVVPTEIEMHYKASAVEGVVEVLDWYERKTSFVLVMQRPSNSCDLFDVSSKLGALDEDPTKIIFSNIVNSVIALDKAGVVHRDIKDENILVNLETLETNIIDFGCATKTTDAAMTQLTGTPEFFAPEMYTTGSYKAEETAVWSLGTLLYCLLVGQIPFQTDSQIVRLQTCQPELEKNLGDEAKDLLSRLLQLNPARRPKLKEILDHPWFFNYA</sequence>
<evidence type="ECO:0000256" key="13">
    <source>
        <dbReference type="ARBA" id="ARBA00022843"/>
    </source>
</evidence>
<dbReference type="Proteomes" id="UP000001307">
    <property type="component" value="Unassembled WGS sequence"/>
</dbReference>
<accession>E4XDB9</accession>
<dbReference type="Pfam" id="PF00069">
    <property type="entry name" value="Pkinase"/>
    <property type="match status" value="1"/>
</dbReference>
<feature type="active site" description="Proton acceptor" evidence="20">
    <location>
        <position position="170"/>
    </location>
</feature>
<dbReference type="InterPro" id="IPR011009">
    <property type="entry name" value="Kinase-like_dom_sf"/>
</dbReference>
<evidence type="ECO:0000256" key="9">
    <source>
        <dbReference type="ARBA" id="ARBA00022741"/>
    </source>
</evidence>
<organism evidence="24">
    <name type="scientific">Oikopleura dioica</name>
    <name type="common">Tunicate</name>
    <dbReference type="NCBI Taxonomy" id="34765"/>
    <lineage>
        <taxon>Eukaryota</taxon>
        <taxon>Metazoa</taxon>
        <taxon>Chordata</taxon>
        <taxon>Tunicata</taxon>
        <taxon>Appendicularia</taxon>
        <taxon>Copelata</taxon>
        <taxon>Oikopleuridae</taxon>
        <taxon>Oikopleura</taxon>
    </lineage>
</organism>
<dbReference type="GO" id="GO:0005737">
    <property type="term" value="C:cytoplasm"/>
    <property type="evidence" value="ECO:0007669"/>
    <property type="project" value="TreeGrafter"/>
</dbReference>
<evidence type="ECO:0000256" key="8">
    <source>
        <dbReference type="ARBA" id="ARBA00022703"/>
    </source>
</evidence>
<evidence type="ECO:0000256" key="12">
    <source>
        <dbReference type="ARBA" id="ARBA00022842"/>
    </source>
</evidence>
<evidence type="ECO:0000256" key="10">
    <source>
        <dbReference type="ARBA" id="ARBA00022777"/>
    </source>
</evidence>
<dbReference type="InterPro" id="IPR000719">
    <property type="entry name" value="Prot_kinase_dom"/>
</dbReference>
<dbReference type="GO" id="GO:0043066">
    <property type="term" value="P:negative regulation of apoptotic process"/>
    <property type="evidence" value="ECO:0007669"/>
    <property type="project" value="InterPro"/>
</dbReference>
<evidence type="ECO:0000256" key="4">
    <source>
        <dbReference type="ARBA" id="ARBA00012513"/>
    </source>
</evidence>